<evidence type="ECO:0000313" key="2">
    <source>
        <dbReference type="Proteomes" id="UP001365542"/>
    </source>
</evidence>
<accession>A0AAV9X241</accession>
<reference evidence="1 2" key="1">
    <citation type="submission" date="2019-10" db="EMBL/GenBank/DDBJ databases">
        <authorList>
            <person name="Palmer J.M."/>
        </authorList>
    </citation>
    <scope>NUCLEOTIDE SEQUENCE [LARGE SCALE GENOMIC DNA]</scope>
    <source>
        <strain evidence="1 2">TWF694</strain>
    </source>
</reference>
<organism evidence="1 2">
    <name type="scientific">Orbilia ellipsospora</name>
    <dbReference type="NCBI Taxonomy" id="2528407"/>
    <lineage>
        <taxon>Eukaryota</taxon>
        <taxon>Fungi</taxon>
        <taxon>Dikarya</taxon>
        <taxon>Ascomycota</taxon>
        <taxon>Pezizomycotina</taxon>
        <taxon>Orbiliomycetes</taxon>
        <taxon>Orbiliales</taxon>
        <taxon>Orbiliaceae</taxon>
        <taxon>Orbilia</taxon>
    </lineage>
</organism>
<sequence length="196" mass="22160">MGRITSLLSPFKRPPSLSSLPSLSWPPYSLLPSSRKYKCKLDISQPSLDPKYLPCYLRDTSNVPPTTIHGYTVPGRFLADCSAIFLDSLTIGDFKRLGQLVITATGVGRLFHLSLIPESDRLIVVAVTRIADVNMNWEDSEMRLPMENELRLRLIYFLMNRYGGYFRCLNQLYPGELESLSFAGYSSHRCHPLAVV</sequence>
<proteinExistence type="predicted"/>
<gene>
    <name evidence="1" type="ORF">TWF694_002489</name>
</gene>
<name>A0AAV9X241_9PEZI</name>
<dbReference type="AlphaFoldDB" id="A0AAV9X241"/>
<comment type="caution">
    <text evidence="1">The sequence shown here is derived from an EMBL/GenBank/DDBJ whole genome shotgun (WGS) entry which is preliminary data.</text>
</comment>
<evidence type="ECO:0000313" key="1">
    <source>
        <dbReference type="EMBL" id="KAK6533551.1"/>
    </source>
</evidence>
<protein>
    <submittedName>
        <fullName evidence="1">Uncharacterized protein</fullName>
    </submittedName>
</protein>
<dbReference type="EMBL" id="JAVHJO010000011">
    <property type="protein sequence ID" value="KAK6533551.1"/>
    <property type="molecule type" value="Genomic_DNA"/>
</dbReference>
<dbReference type="Proteomes" id="UP001365542">
    <property type="component" value="Unassembled WGS sequence"/>
</dbReference>
<keyword evidence="2" id="KW-1185">Reference proteome</keyword>